<evidence type="ECO:0000256" key="1">
    <source>
        <dbReference type="SAM" id="MobiDB-lite"/>
    </source>
</evidence>
<gene>
    <name evidence="2" type="ORF">USDA257_p04290</name>
</gene>
<feature type="region of interest" description="Disordered" evidence="1">
    <location>
        <begin position="23"/>
        <end position="44"/>
    </location>
</feature>
<keyword evidence="2" id="KW-0614">Plasmid</keyword>
<proteinExistence type="predicted"/>
<dbReference type="HOGENOM" id="CLU_3222115_0_0_5"/>
<dbReference type="PATRIC" id="fig|1185652.3.peg.6824"/>
<reference evidence="2" key="1">
    <citation type="journal article" date="2012" name="J. Bacteriol.">
        <title>Complete genome sequence of the broad-host-range strain Sinorhizobium fredii USDA257.</title>
        <authorList>
            <person name="Schuldes J."/>
            <person name="Rodriguez Orbegoso M."/>
            <person name="Schmeisser C."/>
            <person name="Krishnan H.B."/>
            <person name="Daniel R."/>
            <person name="Streit W.R."/>
        </authorList>
    </citation>
    <scope>NUCLEOTIDE SEQUENCE [LARGE SCALE GENOMIC DNA]</scope>
    <source>
        <strain evidence="2">USDA 257</strain>
        <plasmid evidence="2">pUSDA257</plasmid>
    </source>
</reference>
<organism evidence="2">
    <name type="scientific">Sinorhizobium fredii (strain USDA 257)</name>
    <dbReference type="NCBI Taxonomy" id="1185652"/>
    <lineage>
        <taxon>Bacteria</taxon>
        <taxon>Pseudomonadati</taxon>
        <taxon>Pseudomonadota</taxon>
        <taxon>Alphaproteobacteria</taxon>
        <taxon>Hyphomicrobiales</taxon>
        <taxon>Rhizobiaceae</taxon>
        <taxon>Sinorhizobium/Ensifer group</taxon>
        <taxon>Sinorhizobium</taxon>
    </lineage>
</organism>
<sequence length="44" mass="4672">MMVDVNISEEVLTRLRGRVAFLAQSGPSPRGSPERATGSVELSA</sequence>
<accession>I3XGY8</accession>
<name>I3XGY8_SINF2</name>
<geneLocation type="plasmid" evidence="3">
    <name>pUSDA257 fragment 3</name>
</geneLocation>
<dbReference type="AlphaFoldDB" id="I3XGY8"/>
<protein>
    <submittedName>
        <fullName evidence="2">Uncharacterized protein</fullName>
    </submittedName>
</protein>
<dbReference type="EMBL" id="CP003566">
    <property type="protein sequence ID" value="AFL55144.1"/>
    <property type="molecule type" value="Genomic_DNA"/>
</dbReference>
<evidence type="ECO:0000313" key="2">
    <source>
        <dbReference type="EMBL" id="AFL55144.1"/>
    </source>
</evidence>
<evidence type="ECO:0000313" key="3">
    <source>
        <dbReference type="Proteomes" id="UP000006180"/>
    </source>
</evidence>